<comment type="cofactor">
    <cofactor evidence="1">
        <name>Co(2+)</name>
        <dbReference type="ChEBI" id="CHEBI:48828"/>
    </cofactor>
</comment>
<dbReference type="CDD" id="cd08659">
    <property type="entry name" value="M20_ArgE_DapE-like"/>
    <property type="match status" value="1"/>
</dbReference>
<evidence type="ECO:0000256" key="1">
    <source>
        <dbReference type="ARBA" id="ARBA00001941"/>
    </source>
</evidence>
<evidence type="ECO:0000259" key="8">
    <source>
        <dbReference type="Pfam" id="PF07687"/>
    </source>
</evidence>
<dbReference type="NCBIfam" id="TIGR01910">
    <property type="entry name" value="DapE-ArgE"/>
    <property type="match status" value="1"/>
</dbReference>
<dbReference type="SUPFAM" id="SSF55031">
    <property type="entry name" value="Bacterial exopeptidase dimerisation domain"/>
    <property type="match status" value="1"/>
</dbReference>
<evidence type="ECO:0000256" key="3">
    <source>
        <dbReference type="ARBA" id="ARBA00006247"/>
    </source>
</evidence>
<sequence length="383" mass="39539">MIVDADEVVGLAQRLVRVESCNPPGDEARVARVLVEVAGAAGLEVRADEVAPDRTNVTVRLAGAGEDARAFVYCGHLDTVTVGSAAWTRDPFGAEIADGMLWGRGAVDMKGGLAAMLSAMVAIKRSGRRLPGDVVLHALVGEEVDCAGARRLLASGGMTGAGWMVVGEPTGMRVVVAHKGCVRLRVVVRGTGAHASRPDLGVNAILNMARVLPELAAVDVSGPSHPLLSGATSTPTVISGGSALNVVPDACAVDFDIRTVPGQHAGEPAARFQAVLDEAARRDPAFRATVEVTYDRSPVSTPVDDPLAGAVQGAAEEVLGRRPEVGGAAYFTDASVLQPPTGVPTVIFGPGDVSLMHQTDERIGVGELADAARVYAALPFTVW</sequence>
<dbReference type="PANTHER" id="PTHR43808">
    <property type="entry name" value="ACETYLORNITHINE DEACETYLASE"/>
    <property type="match status" value="1"/>
</dbReference>
<dbReference type="InterPro" id="IPR002933">
    <property type="entry name" value="Peptidase_M20"/>
</dbReference>
<dbReference type="SUPFAM" id="SSF53187">
    <property type="entry name" value="Zn-dependent exopeptidases"/>
    <property type="match status" value="1"/>
</dbReference>
<dbReference type="Gene3D" id="3.30.70.360">
    <property type="match status" value="1"/>
</dbReference>
<dbReference type="EMBL" id="JBHMCF010000046">
    <property type="protein sequence ID" value="MFB9476193.1"/>
    <property type="molecule type" value="Genomic_DNA"/>
</dbReference>
<keyword evidence="4" id="KW-0479">Metal-binding</keyword>
<proteinExistence type="inferred from homology"/>
<dbReference type="Pfam" id="PF07687">
    <property type="entry name" value="M20_dimer"/>
    <property type="match status" value="1"/>
</dbReference>
<keyword evidence="7" id="KW-0170">Cobalt</keyword>
<dbReference type="Gene3D" id="3.40.630.10">
    <property type="entry name" value="Zn peptidases"/>
    <property type="match status" value="1"/>
</dbReference>
<keyword evidence="5" id="KW-0378">Hydrolase</keyword>
<organism evidence="9 10">
    <name type="scientific">Nonomuraea salmonea</name>
    <dbReference type="NCBI Taxonomy" id="46181"/>
    <lineage>
        <taxon>Bacteria</taxon>
        <taxon>Bacillati</taxon>
        <taxon>Actinomycetota</taxon>
        <taxon>Actinomycetes</taxon>
        <taxon>Streptosporangiales</taxon>
        <taxon>Streptosporangiaceae</taxon>
        <taxon>Nonomuraea</taxon>
    </lineage>
</organism>
<evidence type="ECO:0000313" key="9">
    <source>
        <dbReference type="EMBL" id="MFB9476193.1"/>
    </source>
</evidence>
<dbReference type="Proteomes" id="UP001589568">
    <property type="component" value="Unassembled WGS sequence"/>
</dbReference>
<dbReference type="Pfam" id="PF01546">
    <property type="entry name" value="Peptidase_M20"/>
    <property type="match status" value="1"/>
</dbReference>
<protein>
    <submittedName>
        <fullName evidence="9">M20 family metallopeptidase</fullName>
    </submittedName>
</protein>
<evidence type="ECO:0000256" key="6">
    <source>
        <dbReference type="ARBA" id="ARBA00022833"/>
    </source>
</evidence>
<gene>
    <name evidence="9" type="ORF">ACFFR3_42425</name>
</gene>
<evidence type="ECO:0000256" key="7">
    <source>
        <dbReference type="ARBA" id="ARBA00023285"/>
    </source>
</evidence>
<dbReference type="RefSeq" id="WP_364381771.1">
    <property type="nucleotide sequence ID" value="NZ_JBHMCF010000046.1"/>
</dbReference>
<dbReference type="InterPro" id="IPR010182">
    <property type="entry name" value="ArgE/DapE"/>
</dbReference>
<feature type="domain" description="Peptidase M20 dimerisation" evidence="8">
    <location>
        <begin position="176"/>
        <end position="283"/>
    </location>
</feature>
<evidence type="ECO:0000256" key="2">
    <source>
        <dbReference type="ARBA" id="ARBA00001947"/>
    </source>
</evidence>
<dbReference type="InterPro" id="IPR050072">
    <property type="entry name" value="Peptidase_M20A"/>
</dbReference>
<comment type="cofactor">
    <cofactor evidence="2">
        <name>Zn(2+)</name>
        <dbReference type="ChEBI" id="CHEBI:29105"/>
    </cofactor>
</comment>
<comment type="similarity">
    <text evidence="3">Belongs to the peptidase M20A family.</text>
</comment>
<keyword evidence="10" id="KW-1185">Reference proteome</keyword>
<dbReference type="InterPro" id="IPR036264">
    <property type="entry name" value="Bact_exopeptidase_dim_dom"/>
</dbReference>
<evidence type="ECO:0000313" key="10">
    <source>
        <dbReference type="Proteomes" id="UP001589568"/>
    </source>
</evidence>
<name>A0ABV5P0V2_9ACTN</name>
<accession>A0ABV5P0V2</accession>
<dbReference type="InterPro" id="IPR011650">
    <property type="entry name" value="Peptidase_M20_dimer"/>
</dbReference>
<evidence type="ECO:0000256" key="5">
    <source>
        <dbReference type="ARBA" id="ARBA00022801"/>
    </source>
</evidence>
<comment type="caution">
    <text evidence="9">The sequence shown here is derived from an EMBL/GenBank/DDBJ whole genome shotgun (WGS) entry which is preliminary data.</text>
</comment>
<reference evidence="9 10" key="1">
    <citation type="submission" date="2024-09" db="EMBL/GenBank/DDBJ databases">
        <authorList>
            <person name="Sun Q."/>
            <person name="Mori K."/>
        </authorList>
    </citation>
    <scope>NUCLEOTIDE SEQUENCE [LARGE SCALE GENOMIC DNA]</scope>
    <source>
        <strain evidence="9 10">JCM 3324</strain>
    </source>
</reference>
<keyword evidence="6" id="KW-0862">Zinc</keyword>
<evidence type="ECO:0000256" key="4">
    <source>
        <dbReference type="ARBA" id="ARBA00022723"/>
    </source>
</evidence>